<evidence type="ECO:0000313" key="2">
    <source>
        <dbReference type="EMBL" id="GII78040.1"/>
    </source>
</evidence>
<name>A0A919R479_9ACTN</name>
<proteinExistence type="predicted"/>
<reference evidence="2" key="1">
    <citation type="submission" date="2021-01" db="EMBL/GenBank/DDBJ databases">
        <title>Whole genome shotgun sequence of Sphaerisporangium rufum NBRC 109079.</title>
        <authorList>
            <person name="Komaki H."/>
            <person name="Tamura T."/>
        </authorList>
    </citation>
    <scope>NUCLEOTIDE SEQUENCE</scope>
    <source>
        <strain evidence="2">NBRC 109079</strain>
    </source>
</reference>
<accession>A0A919R479</accession>
<protein>
    <submittedName>
        <fullName evidence="2">Uncharacterized protein</fullName>
    </submittedName>
</protein>
<evidence type="ECO:0000313" key="3">
    <source>
        <dbReference type="Proteomes" id="UP000655287"/>
    </source>
</evidence>
<feature type="signal peptide" evidence="1">
    <location>
        <begin position="1"/>
        <end position="25"/>
    </location>
</feature>
<dbReference type="Proteomes" id="UP000655287">
    <property type="component" value="Unassembled WGS sequence"/>
</dbReference>
<organism evidence="2 3">
    <name type="scientific">Sphaerisporangium rufum</name>
    <dbReference type="NCBI Taxonomy" id="1381558"/>
    <lineage>
        <taxon>Bacteria</taxon>
        <taxon>Bacillati</taxon>
        <taxon>Actinomycetota</taxon>
        <taxon>Actinomycetes</taxon>
        <taxon>Streptosporangiales</taxon>
        <taxon>Streptosporangiaceae</taxon>
        <taxon>Sphaerisporangium</taxon>
    </lineage>
</organism>
<feature type="chain" id="PRO_5037747609" evidence="1">
    <location>
        <begin position="26"/>
        <end position="142"/>
    </location>
</feature>
<sequence length="142" mass="15177">MRRINLLLAAALGASLLTAHSSAQAAQASSASMMDDGGCRAAYNGGGWTNVYPCISKTSAGLRADAYVGGAAPSCSYYIVRIIWGNYDTVRASSSRQPCNRWHSDVVTYSLISGTPYRSKIQAYNSRNESILSLESPPISYP</sequence>
<keyword evidence="3" id="KW-1185">Reference proteome</keyword>
<dbReference type="AlphaFoldDB" id="A0A919R479"/>
<comment type="caution">
    <text evidence="2">The sequence shown here is derived from an EMBL/GenBank/DDBJ whole genome shotgun (WGS) entry which is preliminary data.</text>
</comment>
<dbReference type="EMBL" id="BOOU01000044">
    <property type="protein sequence ID" value="GII78040.1"/>
    <property type="molecule type" value="Genomic_DNA"/>
</dbReference>
<keyword evidence="1" id="KW-0732">Signal</keyword>
<evidence type="ECO:0000256" key="1">
    <source>
        <dbReference type="SAM" id="SignalP"/>
    </source>
</evidence>
<gene>
    <name evidence="2" type="ORF">Sru01_30220</name>
</gene>